<dbReference type="SUPFAM" id="SSF55083">
    <property type="entry name" value="6-hydroxymethyl-7,8-dihydropterin pyrophosphokinase, HPPK"/>
    <property type="match status" value="1"/>
</dbReference>
<feature type="domain" description="7,8-dihydro-6-hydroxymethylpterin-pyrophosphokinase" evidence="8">
    <location>
        <begin position="10"/>
        <end position="125"/>
    </location>
</feature>
<sequence>MNATETIFALALASNFNPQLHFQSALTQMMALGQVEFSKIYVMPCRDGIGEDYWNAACLLKSHLAVDEMTALLKKMEADSGRVRPSHNIALDMDLIAWGSDLSQMQFNPKKLPLALDVKIPMQDVWDDMLFRHSPHHFPMVSCTSLLGQAIQ</sequence>
<name>A0A1C3CWB8_9GAMM</name>
<dbReference type="GO" id="GO:0003848">
    <property type="term" value="F:2-amino-4-hydroxy-6-hydroxymethyldihydropteridine diphosphokinase activity"/>
    <property type="evidence" value="ECO:0007669"/>
    <property type="project" value="UniProtKB-EC"/>
</dbReference>
<dbReference type="AlphaFoldDB" id="A0A1C3CWB8"/>
<evidence type="ECO:0000256" key="7">
    <source>
        <dbReference type="ARBA" id="ARBA00022909"/>
    </source>
</evidence>
<evidence type="ECO:0000256" key="5">
    <source>
        <dbReference type="ARBA" id="ARBA00022777"/>
    </source>
</evidence>
<dbReference type="Pfam" id="PF01288">
    <property type="entry name" value="HPPK"/>
    <property type="match status" value="1"/>
</dbReference>
<organism evidence="9 10">
    <name type="scientific">Acinetobacter celticus</name>
    <dbReference type="NCBI Taxonomy" id="1891224"/>
    <lineage>
        <taxon>Bacteria</taxon>
        <taxon>Pseudomonadati</taxon>
        <taxon>Pseudomonadota</taxon>
        <taxon>Gammaproteobacteria</taxon>
        <taxon>Moraxellales</taxon>
        <taxon>Moraxellaceae</taxon>
        <taxon>Acinetobacter</taxon>
    </lineage>
</organism>
<keyword evidence="4" id="KW-0547">Nucleotide-binding</keyword>
<keyword evidence="7" id="KW-0289">Folate biosynthesis</keyword>
<evidence type="ECO:0000313" key="9">
    <source>
        <dbReference type="EMBL" id="ODA13011.1"/>
    </source>
</evidence>
<evidence type="ECO:0000313" key="10">
    <source>
        <dbReference type="Proteomes" id="UP000186553"/>
    </source>
</evidence>
<dbReference type="InterPro" id="IPR035907">
    <property type="entry name" value="Hppk_sf"/>
</dbReference>
<dbReference type="Proteomes" id="UP000186553">
    <property type="component" value="Unassembled WGS sequence"/>
</dbReference>
<evidence type="ECO:0000256" key="3">
    <source>
        <dbReference type="ARBA" id="ARBA00022679"/>
    </source>
</evidence>
<dbReference type="GO" id="GO:0005524">
    <property type="term" value="F:ATP binding"/>
    <property type="evidence" value="ECO:0007669"/>
    <property type="project" value="UniProtKB-KW"/>
</dbReference>
<evidence type="ECO:0000256" key="6">
    <source>
        <dbReference type="ARBA" id="ARBA00022840"/>
    </source>
</evidence>
<dbReference type="GO" id="GO:0046654">
    <property type="term" value="P:tetrahydrofolate biosynthetic process"/>
    <property type="evidence" value="ECO:0007669"/>
    <property type="project" value="UniProtKB-UniPathway"/>
</dbReference>
<dbReference type="RefSeq" id="WP_068886924.1">
    <property type="nucleotide sequence ID" value="NZ_CBCRUU010000006.1"/>
</dbReference>
<reference evidence="9 10" key="1">
    <citation type="submission" date="2016-07" db="EMBL/GenBank/DDBJ databases">
        <title>Acinetobacter sp. ANC 4603.</title>
        <authorList>
            <person name="Radolfova-Krizova L."/>
            <person name="Nemec A."/>
        </authorList>
    </citation>
    <scope>NUCLEOTIDE SEQUENCE [LARGE SCALE GENOMIC DNA]</scope>
    <source>
        <strain evidence="9 10">ANC 4603</strain>
    </source>
</reference>
<dbReference type="UniPathway" id="UPA00077">
    <property type="reaction ID" value="UER00155"/>
</dbReference>
<comment type="pathway">
    <text evidence="1">Cofactor biosynthesis; tetrahydrofolate biosynthesis; 2-amino-4-hydroxy-6-hydroxymethyl-7,8-dihydropteridine diphosphate from 7,8-dihydroneopterin triphosphate: step 4/4.</text>
</comment>
<evidence type="ECO:0000259" key="8">
    <source>
        <dbReference type="Pfam" id="PF01288"/>
    </source>
</evidence>
<dbReference type="STRING" id="1891224.BBP83_06020"/>
<dbReference type="OrthoDB" id="9790168at2"/>
<evidence type="ECO:0000256" key="2">
    <source>
        <dbReference type="ARBA" id="ARBA00013253"/>
    </source>
</evidence>
<keyword evidence="3" id="KW-0808">Transferase</keyword>
<dbReference type="EC" id="2.7.6.3" evidence="2"/>
<dbReference type="GO" id="GO:0016301">
    <property type="term" value="F:kinase activity"/>
    <property type="evidence" value="ECO:0007669"/>
    <property type="project" value="UniProtKB-KW"/>
</dbReference>
<protein>
    <recommendedName>
        <fullName evidence="2">2-amino-4-hydroxy-6-hydroxymethyldihydropteridine diphosphokinase</fullName>
        <ecNumber evidence="2">2.7.6.3</ecNumber>
    </recommendedName>
</protein>
<dbReference type="GO" id="GO:0046656">
    <property type="term" value="P:folic acid biosynthetic process"/>
    <property type="evidence" value="ECO:0007669"/>
    <property type="project" value="UniProtKB-KW"/>
</dbReference>
<comment type="caution">
    <text evidence="9">The sequence shown here is derived from an EMBL/GenBank/DDBJ whole genome shotgun (WGS) entry which is preliminary data.</text>
</comment>
<accession>A0A1C3CWB8</accession>
<evidence type="ECO:0000256" key="1">
    <source>
        <dbReference type="ARBA" id="ARBA00005051"/>
    </source>
</evidence>
<keyword evidence="6" id="KW-0067">ATP-binding</keyword>
<keyword evidence="5" id="KW-0418">Kinase</keyword>
<evidence type="ECO:0000256" key="4">
    <source>
        <dbReference type="ARBA" id="ARBA00022741"/>
    </source>
</evidence>
<dbReference type="InterPro" id="IPR000550">
    <property type="entry name" value="Hppk"/>
</dbReference>
<gene>
    <name evidence="9" type="ORF">BBP83_06020</name>
</gene>
<dbReference type="Gene3D" id="3.30.70.560">
    <property type="entry name" value="7,8-Dihydro-6-hydroxymethylpterin-pyrophosphokinase HPPK"/>
    <property type="match status" value="1"/>
</dbReference>
<dbReference type="EMBL" id="MBDL01000009">
    <property type="protein sequence ID" value="ODA13011.1"/>
    <property type="molecule type" value="Genomic_DNA"/>
</dbReference>
<keyword evidence="10" id="KW-1185">Reference proteome</keyword>
<proteinExistence type="predicted"/>